<gene>
    <name evidence="1" type="ORF">GCM10010844_32070</name>
</gene>
<protein>
    <submittedName>
        <fullName evidence="1">Uncharacterized protein</fullName>
    </submittedName>
</protein>
<dbReference type="Proteomes" id="UP000604341">
    <property type="component" value="Unassembled WGS sequence"/>
</dbReference>
<sequence>MRLGLPDLLETRILSVDVQAALQRVADVFSDAAPRDLDPFWQEFWHPAEQAAIDGLPVQLLPDELMGHVLANVVVLIGGAADLKYFLPPLLELAIRRPLREELTAVLSRAFQAEFSSWPEVERDAVRHVVRVWWRQCLDEPVSFDLFPVEDALCAAALVFDDLSSFLEAWAADDRLNAALHLMNTARLHVFVGDAGVEFEFQEYWADRPVQAEQVRAWLLSAAVIARLREAAQVQEEPARGLLRETTDLLCFFGAS</sequence>
<evidence type="ECO:0000313" key="2">
    <source>
        <dbReference type="Proteomes" id="UP000604341"/>
    </source>
</evidence>
<comment type="caution">
    <text evidence="1">The sequence shown here is derived from an EMBL/GenBank/DDBJ whole genome shotgun (WGS) entry which is preliminary data.</text>
</comment>
<evidence type="ECO:0000313" key="1">
    <source>
        <dbReference type="EMBL" id="GGL10949.1"/>
    </source>
</evidence>
<organism evidence="1 2">
    <name type="scientific">Deinococcus radiotolerans</name>
    <dbReference type="NCBI Taxonomy" id="1309407"/>
    <lineage>
        <taxon>Bacteria</taxon>
        <taxon>Thermotogati</taxon>
        <taxon>Deinococcota</taxon>
        <taxon>Deinococci</taxon>
        <taxon>Deinococcales</taxon>
        <taxon>Deinococcaceae</taxon>
        <taxon>Deinococcus</taxon>
    </lineage>
</organism>
<proteinExistence type="predicted"/>
<reference evidence="2" key="1">
    <citation type="journal article" date="2019" name="Int. J. Syst. Evol. Microbiol.">
        <title>The Global Catalogue of Microorganisms (GCM) 10K type strain sequencing project: providing services to taxonomists for standard genome sequencing and annotation.</title>
        <authorList>
            <consortium name="The Broad Institute Genomics Platform"/>
            <consortium name="The Broad Institute Genome Sequencing Center for Infectious Disease"/>
            <person name="Wu L."/>
            <person name="Ma J."/>
        </authorList>
    </citation>
    <scope>NUCLEOTIDE SEQUENCE [LARGE SCALE GENOMIC DNA]</scope>
    <source>
        <strain evidence="2">JCM 19173</strain>
    </source>
</reference>
<dbReference type="EMBL" id="BMPE01000012">
    <property type="protein sequence ID" value="GGL10949.1"/>
    <property type="molecule type" value="Genomic_DNA"/>
</dbReference>
<dbReference type="RefSeq" id="WP_189069994.1">
    <property type="nucleotide sequence ID" value="NZ_BMPE01000012.1"/>
</dbReference>
<keyword evidence="2" id="KW-1185">Reference proteome</keyword>
<name>A0ABQ2FNB4_9DEIO</name>
<accession>A0ABQ2FNB4</accession>